<gene>
    <name evidence="1" type="ORF">KK1_043937</name>
</gene>
<evidence type="ECO:0000313" key="1">
    <source>
        <dbReference type="EMBL" id="KYP35047.1"/>
    </source>
</evidence>
<dbReference type="EMBL" id="KQ484453">
    <property type="protein sequence ID" value="KYP35047.1"/>
    <property type="molecule type" value="Genomic_DNA"/>
</dbReference>
<dbReference type="Gramene" id="C.cajan_44876.t">
    <property type="protein sequence ID" value="C.cajan_44876.t.cds1"/>
    <property type="gene ID" value="C.cajan_44876"/>
</dbReference>
<dbReference type="Proteomes" id="UP000075243">
    <property type="component" value="Unassembled WGS sequence"/>
</dbReference>
<name>A0A151QXH5_CAJCA</name>
<organism evidence="1 2">
    <name type="scientific">Cajanus cajan</name>
    <name type="common">Pigeon pea</name>
    <name type="synonym">Cajanus indicus</name>
    <dbReference type="NCBI Taxonomy" id="3821"/>
    <lineage>
        <taxon>Eukaryota</taxon>
        <taxon>Viridiplantae</taxon>
        <taxon>Streptophyta</taxon>
        <taxon>Embryophyta</taxon>
        <taxon>Tracheophyta</taxon>
        <taxon>Spermatophyta</taxon>
        <taxon>Magnoliopsida</taxon>
        <taxon>eudicotyledons</taxon>
        <taxon>Gunneridae</taxon>
        <taxon>Pentapetalae</taxon>
        <taxon>rosids</taxon>
        <taxon>fabids</taxon>
        <taxon>Fabales</taxon>
        <taxon>Fabaceae</taxon>
        <taxon>Papilionoideae</taxon>
        <taxon>50 kb inversion clade</taxon>
        <taxon>NPAAA clade</taxon>
        <taxon>indigoferoid/millettioid clade</taxon>
        <taxon>Phaseoleae</taxon>
        <taxon>Cajanus</taxon>
    </lineage>
</organism>
<sequence length="58" mass="6461">MGIGSIVRDVVGQWRGGFVRSFEDDNSLRAKLLAIVEGLQFCCRTDFVIFSMKHIALG</sequence>
<dbReference type="AlphaFoldDB" id="A0A151QXH5"/>
<proteinExistence type="predicted"/>
<keyword evidence="2" id="KW-1185">Reference proteome</keyword>
<protein>
    <recommendedName>
        <fullName evidence="3">RNase H type-1 domain-containing protein</fullName>
    </recommendedName>
</protein>
<evidence type="ECO:0000313" key="2">
    <source>
        <dbReference type="Proteomes" id="UP000075243"/>
    </source>
</evidence>
<accession>A0A151QXH5</accession>
<evidence type="ECO:0008006" key="3">
    <source>
        <dbReference type="Google" id="ProtNLM"/>
    </source>
</evidence>
<reference evidence="1" key="1">
    <citation type="journal article" date="2012" name="Nat. Biotechnol.">
        <title>Draft genome sequence of pigeonpea (Cajanus cajan), an orphan legume crop of resource-poor farmers.</title>
        <authorList>
            <person name="Varshney R.K."/>
            <person name="Chen W."/>
            <person name="Li Y."/>
            <person name="Bharti A.K."/>
            <person name="Saxena R.K."/>
            <person name="Schlueter J.A."/>
            <person name="Donoghue M.T."/>
            <person name="Azam S."/>
            <person name="Fan G."/>
            <person name="Whaley A.M."/>
            <person name="Farmer A.D."/>
            <person name="Sheridan J."/>
            <person name="Iwata A."/>
            <person name="Tuteja R."/>
            <person name="Penmetsa R.V."/>
            <person name="Wu W."/>
            <person name="Upadhyaya H.D."/>
            <person name="Yang S.P."/>
            <person name="Shah T."/>
            <person name="Saxena K.B."/>
            <person name="Michael T."/>
            <person name="McCombie W.R."/>
            <person name="Yang B."/>
            <person name="Zhang G."/>
            <person name="Yang H."/>
            <person name="Wang J."/>
            <person name="Spillane C."/>
            <person name="Cook D.R."/>
            <person name="May G.D."/>
            <person name="Xu X."/>
            <person name="Jackson S.A."/>
        </authorList>
    </citation>
    <scope>NUCLEOTIDE SEQUENCE [LARGE SCALE GENOMIC DNA]</scope>
</reference>